<proteinExistence type="predicted"/>
<feature type="region of interest" description="Disordered" evidence="1">
    <location>
        <begin position="52"/>
        <end position="72"/>
    </location>
</feature>
<comment type="caution">
    <text evidence="2">The sequence shown here is derived from an EMBL/GenBank/DDBJ whole genome shotgun (WGS) entry which is preliminary data.</text>
</comment>
<protein>
    <submittedName>
        <fullName evidence="2">Uncharacterized protein</fullName>
    </submittedName>
</protein>
<organism evidence="2 3">
    <name type="scientific">Phialemonium thermophilum</name>
    <dbReference type="NCBI Taxonomy" id="223376"/>
    <lineage>
        <taxon>Eukaryota</taxon>
        <taxon>Fungi</taxon>
        <taxon>Dikarya</taxon>
        <taxon>Ascomycota</taxon>
        <taxon>Pezizomycotina</taxon>
        <taxon>Sordariomycetes</taxon>
        <taxon>Sordariomycetidae</taxon>
        <taxon>Cephalothecales</taxon>
        <taxon>Cephalothecaceae</taxon>
        <taxon>Phialemonium</taxon>
    </lineage>
</organism>
<reference evidence="2 3" key="1">
    <citation type="journal article" date="2024" name="Commun. Biol.">
        <title>Comparative genomic analysis of thermophilic fungi reveals convergent evolutionary adaptations and gene losses.</title>
        <authorList>
            <person name="Steindorff A.S."/>
            <person name="Aguilar-Pontes M.V."/>
            <person name="Robinson A.J."/>
            <person name="Andreopoulos B."/>
            <person name="LaButti K."/>
            <person name="Kuo A."/>
            <person name="Mondo S."/>
            <person name="Riley R."/>
            <person name="Otillar R."/>
            <person name="Haridas S."/>
            <person name="Lipzen A."/>
            <person name="Grimwood J."/>
            <person name="Schmutz J."/>
            <person name="Clum A."/>
            <person name="Reid I.D."/>
            <person name="Moisan M.C."/>
            <person name="Butler G."/>
            <person name="Nguyen T.T.M."/>
            <person name="Dewar K."/>
            <person name="Conant G."/>
            <person name="Drula E."/>
            <person name="Henrissat B."/>
            <person name="Hansel C."/>
            <person name="Singer S."/>
            <person name="Hutchinson M.I."/>
            <person name="de Vries R.P."/>
            <person name="Natvig D.O."/>
            <person name="Powell A.J."/>
            <person name="Tsang A."/>
            <person name="Grigoriev I.V."/>
        </authorList>
    </citation>
    <scope>NUCLEOTIDE SEQUENCE [LARGE SCALE GENOMIC DNA]</scope>
    <source>
        <strain evidence="2 3">ATCC 24622</strain>
    </source>
</reference>
<evidence type="ECO:0000313" key="3">
    <source>
        <dbReference type="Proteomes" id="UP001586593"/>
    </source>
</evidence>
<evidence type="ECO:0000256" key="1">
    <source>
        <dbReference type="SAM" id="MobiDB-lite"/>
    </source>
</evidence>
<name>A0ABR3V0Q1_9PEZI</name>
<sequence>MDLDPHVGSPPPANQESEDVGRRSEIAMATGSWSGSFAQPCVVWCTYRCPQSQGRRDGGTAGTAGTAGPRACSRDTAYHTKNVPRRIGCALLGIERKVRCGKWGLSEPLCAPDGVPSCHYMPSCRYMPCHYMPCHYMPSCRYMPCHYLTCPPVATLHASLTALPASQPCPSHGAVLGRDPCRQRTRVHVPCVGPASRSSTFSLFPNGPPPIDPRVCGHLHPTTHTLLDQHYHYAHYYTTPTTPMAGPAVVLLYLPYFPPPLSSFHLPRHLSSAKTLPRDLPEVLRTP</sequence>
<feature type="region of interest" description="Disordered" evidence="1">
    <location>
        <begin position="1"/>
        <end position="22"/>
    </location>
</feature>
<dbReference type="EMBL" id="JAZHXJ010003194">
    <property type="protein sequence ID" value="KAL1835363.1"/>
    <property type="molecule type" value="Genomic_DNA"/>
</dbReference>
<gene>
    <name evidence="2" type="ORF">VTK73DRAFT_5706</name>
</gene>
<dbReference type="Proteomes" id="UP001586593">
    <property type="component" value="Unassembled WGS sequence"/>
</dbReference>
<evidence type="ECO:0000313" key="2">
    <source>
        <dbReference type="EMBL" id="KAL1835363.1"/>
    </source>
</evidence>
<accession>A0ABR3V0Q1</accession>
<keyword evidence="3" id="KW-1185">Reference proteome</keyword>